<proteinExistence type="predicted"/>
<name>A0A812G694_9DINO</name>
<evidence type="ECO:0000313" key="1">
    <source>
        <dbReference type="EMBL" id="CAE6914215.1"/>
    </source>
</evidence>
<keyword evidence="2" id="KW-1185">Reference proteome</keyword>
<dbReference type="EMBL" id="CAJNDS010000005">
    <property type="protein sequence ID" value="CAE6914215.1"/>
    <property type="molecule type" value="Genomic_DNA"/>
</dbReference>
<comment type="caution">
    <text evidence="1">The sequence shown here is derived from an EMBL/GenBank/DDBJ whole genome shotgun (WGS) entry which is preliminary data.</text>
</comment>
<protein>
    <submittedName>
        <fullName evidence="1">Uncharacterized protein</fullName>
    </submittedName>
</protein>
<gene>
    <name evidence="1" type="ORF">SNAT2548_LOCUS218</name>
</gene>
<reference evidence="1" key="1">
    <citation type="submission" date="2021-02" db="EMBL/GenBank/DDBJ databases">
        <authorList>
            <person name="Dougan E. K."/>
            <person name="Rhodes N."/>
            <person name="Thang M."/>
            <person name="Chan C."/>
        </authorList>
    </citation>
    <scope>NUCLEOTIDE SEQUENCE</scope>
</reference>
<dbReference type="AlphaFoldDB" id="A0A812G694"/>
<evidence type="ECO:0000313" key="2">
    <source>
        <dbReference type="Proteomes" id="UP000604046"/>
    </source>
</evidence>
<sequence>MGPKLGRGSRQKPETANINTLSPQTRFDFNSQPKAIPRYTSFVTAILPAQCRLRWLLVQRYQPASLRATTFEKTTDAYMYDVLFYAFQQDKAFWSTWRVVDCAASVPDKSQKQACWHCGTAFDSIRDNVCRHCGHKRDQGRAPIRVVCDMPGMSELPRSYPPSQLGRDKPRPIPGLPSGYSVPLEAFTVEDGQMLLERQRVFNDGHIDPRYHWLQDIISSYGMRKARAEGGI</sequence>
<dbReference type="OrthoDB" id="449371at2759"/>
<dbReference type="Proteomes" id="UP000604046">
    <property type="component" value="Unassembled WGS sequence"/>
</dbReference>
<accession>A0A812G694</accession>
<organism evidence="1 2">
    <name type="scientific">Symbiodinium natans</name>
    <dbReference type="NCBI Taxonomy" id="878477"/>
    <lineage>
        <taxon>Eukaryota</taxon>
        <taxon>Sar</taxon>
        <taxon>Alveolata</taxon>
        <taxon>Dinophyceae</taxon>
        <taxon>Suessiales</taxon>
        <taxon>Symbiodiniaceae</taxon>
        <taxon>Symbiodinium</taxon>
    </lineage>
</organism>